<protein>
    <submittedName>
        <fullName evidence="1">Uncharacterized protein</fullName>
    </submittedName>
</protein>
<gene>
    <name evidence="1" type="ORF">E7V67_022640</name>
</gene>
<name>A0ABZ1UIY1_9BURK</name>
<sequence length="47" mass="5339">MTELIAEYRDFRLAGKYQTKVACFGTAATRMRQHINALPRLLTVLGI</sequence>
<organism evidence="1 2">
    <name type="scientific">[Empedobacter] haloabium</name>
    <dbReference type="NCBI Taxonomy" id="592317"/>
    <lineage>
        <taxon>Bacteria</taxon>
        <taxon>Pseudomonadati</taxon>
        <taxon>Pseudomonadota</taxon>
        <taxon>Betaproteobacteria</taxon>
        <taxon>Burkholderiales</taxon>
        <taxon>Oxalobacteraceae</taxon>
        <taxon>Telluria group</taxon>
        <taxon>Telluria group incertae sedis</taxon>
    </lineage>
</organism>
<dbReference type="EMBL" id="CP136508">
    <property type="protein sequence ID" value="WUR12472.1"/>
    <property type="molecule type" value="Genomic_DNA"/>
</dbReference>
<evidence type="ECO:0000313" key="2">
    <source>
        <dbReference type="Proteomes" id="UP000321323"/>
    </source>
</evidence>
<evidence type="ECO:0000313" key="1">
    <source>
        <dbReference type="EMBL" id="WUR12472.1"/>
    </source>
</evidence>
<accession>A0ABZ1UIY1</accession>
<keyword evidence="2" id="KW-1185">Reference proteome</keyword>
<dbReference type="Proteomes" id="UP000321323">
    <property type="component" value="Chromosome"/>
</dbReference>
<proteinExistence type="predicted"/>
<reference evidence="1 2" key="1">
    <citation type="journal article" date="2019" name="Int. J. Syst. Evol. Microbiol.">
        <title>The Draft Whole-Genome Sequence of the Antibiotic Producer Empedobacter haloabium ATCC 31962 Provides Indications for Its Taxonomic Reclassification.</title>
        <authorList>
            <person name="Miess H."/>
            <person name="Arlt P."/>
            <person name="Apel A.K."/>
            <person name="Weber T."/>
            <person name="Nieselt K."/>
            <person name="Hanssen F."/>
            <person name="Czemmel S."/>
            <person name="Nahnsen S."/>
            <person name="Gross H."/>
        </authorList>
    </citation>
    <scope>NUCLEOTIDE SEQUENCE [LARGE SCALE GENOMIC DNA]</scope>
    <source>
        <strain evidence="1 2">ATCC 31962</strain>
    </source>
</reference>